<evidence type="ECO:0000313" key="1">
    <source>
        <dbReference type="EMBL" id="GIM73702.1"/>
    </source>
</evidence>
<organism evidence="1 2">
    <name type="scientific">Actinoplanes auranticolor</name>
    <dbReference type="NCBI Taxonomy" id="47988"/>
    <lineage>
        <taxon>Bacteria</taxon>
        <taxon>Bacillati</taxon>
        <taxon>Actinomycetota</taxon>
        <taxon>Actinomycetes</taxon>
        <taxon>Micromonosporales</taxon>
        <taxon>Micromonosporaceae</taxon>
        <taxon>Actinoplanes</taxon>
    </lineage>
</organism>
<proteinExistence type="predicted"/>
<reference evidence="1" key="1">
    <citation type="submission" date="2021-03" db="EMBL/GenBank/DDBJ databases">
        <title>Whole genome shotgun sequence of Actinoplanes auranticolor NBRC 12245.</title>
        <authorList>
            <person name="Komaki H."/>
            <person name="Tamura T."/>
        </authorList>
    </citation>
    <scope>NUCLEOTIDE SEQUENCE</scope>
    <source>
        <strain evidence="1">NBRC 12245</strain>
    </source>
</reference>
<name>A0A919SJR2_9ACTN</name>
<dbReference type="Proteomes" id="UP000681340">
    <property type="component" value="Unassembled WGS sequence"/>
</dbReference>
<keyword evidence="2" id="KW-1185">Reference proteome</keyword>
<sequence>MGTRSLRLMGAHEIRMRLGGISRQRVYQITSRPDFPEPAADLVQGKVWWAEDVEAWIAVKRPQITEPDK</sequence>
<accession>A0A919SJR2</accession>
<evidence type="ECO:0000313" key="2">
    <source>
        <dbReference type="Proteomes" id="UP000681340"/>
    </source>
</evidence>
<protein>
    <recommendedName>
        <fullName evidence="3">AlpA family transcriptional regulator</fullName>
    </recommendedName>
</protein>
<comment type="caution">
    <text evidence="1">The sequence shown here is derived from an EMBL/GenBank/DDBJ whole genome shotgun (WGS) entry which is preliminary data.</text>
</comment>
<dbReference type="AlphaFoldDB" id="A0A919SJR2"/>
<dbReference type="EMBL" id="BOQL01000046">
    <property type="protein sequence ID" value="GIM73702.1"/>
    <property type="molecule type" value="Genomic_DNA"/>
</dbReference>
<evidence type="ECO:0008006" key="3">
    <source>
        <dbReference type="Google" id="ProtNLM"/>
    </source>
</evidence>
<gene>
    <name evidence="1" type="ORF">Aau02nite_57250</name>
</gene>